<evidence type="ECO:0000256" key="2">
    <source>
        <dbReference type="ARBA" id="ARBA00009607"/>
    </source>
</evidence>
<proteinExistence type="inferred from homology"/>
<evidence type="ECO:0000256" key="5">
    <source>
        <dbReference type="ARBA" id="ARBA00022976"/>
    </source>
</evidence>
<evidence type="ECO:0000256" key="1">
    <source>
        <dbReference type="ARBA" id="ARBA00004141"/>
    </source>
</evidence>
<accession>A0AAW1N567</accession>
<dbReference type="GO" id="GO:0007219">
    <property type="term" value="P:Notch signaling pathway"/>
    <property type="evidence" value="ECO:0007669"/>
    <property type="project" value="UniProtKB-KW"/>
</dbReference>
<dbReference type="EMBL" id="JASPKY010000009">
    <property type="protein sequence ID" value="KAK9753846.1"/>
    <property type="molecule type" value="Genomic_DNA"/>
</dbReference>
<dbReference type="GO" id="GO:0007220">
    <property type="term" value="P:Notch receptor processing"/>
    <property type="evidence" value="ECO:0007669"/>
    <property type="project" value="TreeGrafter"/>
</dbReference>
<evidence type="ECO:0000256" key="4">
    <source>
        <dbReference type="ARBA" id="ARBA00022692"/>
    </source>
</evidence>
<name>A0AAW1N567_POPJA</name>
<dbReference type="GO" id="GO:0070765">
    <property type="term" value="C:gamma-secretase complex"/>
    <property type="evidence" value="ECO:0007669"/>
    <property type="project" value="TreeGrafter"/>
</dbReference>
<evidence type="ECO:0000256" key="7">
    <source>
        <dbReference type="ARBA" id="ARBA00023136"/>
    </source>
</evidence>
<keyword evidence="10" id="KW-1185">Reference proteome</keyword>
<evidence type="ECO:0000256" key="6">
    <source>
        <dbReference type="ARBA" id="ARBA00022989"/>
    </source>
</evidence>
<dbReference type="Proteomes" id="UP001458880">
    <property type="component" value="Unassembled WGS sequence"/>
</dbReference>
<comment type="subcellular location">
    <subcellularLocation>
        <location evidence="1">Membrane</location>
        <topology evidence="1">Multi-pass membrane protein</topology>
    </subcellularLocation>
</comment>
<reference evidence="9 10" key="2">
    <citation type="journal article" date="2024" name="BMC Genomics">
        <title>De novo assembly and annotation of Popillia japonica's genome with initial clues to its potential as an invasive pest.</title>
        <authorList>
            <person name="Cucini C."/>
            <person name="Boschi S."/>
            <person name="Funari R."/>
            <person name="Cardaioli E."/>
            <person name="Iannotti N."/>
            <person name="Marturano G."/>
            <person name="Paoli F."/>
            <person name="Bruttini M."/>
            <person name="Carapelli A."/>
            <person name="Frati F."/>
            <person name="Nardi F."/>
        </authorList>
    </citation>
    <scope>NUCLEOTIDE SEQUENCE [LARGE SCALE GENOMIC DNA]</scope>
    <source>
        <strain evidence="9">DMR45628</strain>
    </source>
</reference>
<feature type="transmembrane region" description="Helical" evidence="8">
    <location>
        <begin position="58"/>
        <end position="78"/>
    </location>
</feature>
<dbReference type="InterPro" id="IPR019379">
    <property type="entry name" value="Gamma_Secretase_Asp_P_PEN2"/>
</dbReference>
<evidence type="ECO:0000313" key="9">
    <source>
        <dbReference type="EMBL" id="KAK9753845.1"/>
    </source>
</evidence>
<evidence type="ECO:0000313" key="10">
    <source>
        <dbReference type="Proteomes" id="UP001458880"/>
    </source>
</evidence>
<reference evidence="9" key="1">
    <citation type="submission" date="2023-05" db="EMBL/GenBank/DDBJ databases">
        <authorList>
            <person name="Nardi F."/>
            <person name="Carapelli A."/>
            <person name="Cucini C."/>
        </authorList>
    </citation>
    <scope>NUCLEOTIDE SEQUENCE</scope>
    <source>
        <strain evidence="9">DMR45628</strain>
        <tissue evidence="9">Testes</tissue>
    </source>
</reference>
<dbReference type="AlphaFoldDB" id="A0AAW1N567"/>
<dbReference type="PANTHER" id="PTHR16318">
    <property type="entry name" value="GAMMA-SECRETASE SUBUNIT PEN-2"/>
    <property type="match status" value="1"/>
</dbReference>
<gene>
    <name evidence="9" type="ORF">QE152_g1453</name>
</gene>
<dbReference type="PANTHER" id="PTHR16318:SF0">
    <property type="entry name" value="GAMMA-SECRETASE SUBUNIT PEN-2"/>
    <property type="match status" value="1"/>
</dbReference>
<evidence type="ECO:0000256" key="8">
    <source>
        <dbReference type="SAM" id="Phobius"/>
    </source>
</evidence>
<keyword evidence="5" id="KW-0914">Notch signaling pathway</keyword>
<keyword evidence="4 8" id="KW-0812">Transmembrane</keyword>
<dbReference type="EMBL" id="JASPKY010000009">
    <property type="protein sequence ID" value="KAK9753845.1"/>
    <property type="molecule type" value="Genomic_DNA"/>
</dbReference>
<comment type="similarity">
    <text evidence="2">Belongs to the PEN-2 family.</text>
</comment>
<keyword evidence="7 8" id="KW-0472">Membrane</keyword>
<dbReference type="Pfam" id="PF10251">
    <property type="entry name" value="PEN-2"/>
    <property type="match status" value="1"/>
</dbReference>
<organism evidence="9 10">
    <name type="scientific">Popillia japonica</name>
    <name type="common">Japanese beetle</name>
    <dbReference type="NCBI Taxonomy" id="7064"/>
    <lineage>
        <taxon>Eukaryota</taxon>
        <taxon>Metazoa</taxon>
        <taxon>Ecdysozoa</taxon>
        <taxon>Arthropoda</taxon>
        <taxon>Hexapoda</taxon>
        <taxon>Insecta</taxon>
        <taxon>Pterygota</taxon>
        <taxon>Neoptera</taxon>
        <taxon>Endopterygota</taxon>
        <taxon>Coleoptera</taxon>
        <taxon>Polyphaga</taxon>
        <taxon>Scarabaeiformia</taxon>
        <taxon>Scarabaeidae</taxon>
        <taxon>Rutelinae</taxon>
        <taxon>Popillia</taxon>
    </lineage>
</organism>
<comment type="caution">
    <text evidence="9">The sequence shown here is derived from an EMBL/GenBank/DDBJ whole genome shotgun (WGS) entry which is preliminary data.</text>
</comment>
<evidence type="ECO:0000256" key="3">
    <source>
        <dbReference type="ARBA" id="ARBA00018306"/>
    </source>
</evidence>
<keyword evidence="6 8" id="KW-1133">Transmembrane helix</keyword>
<feature type="transmembrane region" description="Helical" evidence="8">
    <location>
        <begin position="21"/>
        <end position="38"/>
    </location>
</feature>
<sequence length="101" mass="11814">MDLSKMSNDKKLDLCRHYFKAGFALLPFVWAVNAVWFFNEAFKRDQYDEQPQIKRYVIYSAIGSILWSIIIAIWIIVFQVYRVSWGAIGDNLSFIIPFGTP</sequence>
<protein>
    <recommendedName>
        <fullName evidence="3">Gamma-secretase subunit PEN-2</fullName>
    </recommendedName>
</protein>